<feature type="domain" description="Mannitol dehydrogenase N-terminal" evidence="3">
    <location>
        <begin position="17"/>
        <end position="262"/>
    </location>
</feature>
<feature type="domain" description="Mannitol dehydrogenase C-terminal" evidence="4">
    <location>
        <begin position="272"/>
        <end position="466"/>
    </location>
</feature>
<evidence type="ECO:0000256" key="1">
    <source>
        <dbReference type="ARBA" id="ARBA00023002"/>
    </source>
</evidence>
<keyword evidence="1 5" id="KW-0560">Oxidoreductase</keyword>
<gene>
    <name evidence="5" type="primary">uxaB</name>
    <name evidence="5" type="ORF">EHSB41UT_01061</name>
</gene>
<organism evidence="5 6">
    <name type="scientific">Parendozoicomonas haliclonae</name>
    <dbReference type="NCBI Taxonomy" id="1960125"/>
    <lineage>
        <taxon>Bacteria</taxon>
        <taxon>Pseudomonadati</taxon>
        <taxon>Pseudomonadota</taxon>
        <taxon>Gammaproteobacteria</taxon>
        <taxon>Oceanospirillales</taxon>
        <taxon>Endozoicomonadaceae</taxon>
        <taxon>Parendozoicomonas</taxon>
    </lineage>
</organism>
<dbReference type="GO" id="GO:0019698">
    <property type="term" value="P:D-galacturonate catabolic process"/>
    <property type="evidence" value="ECO:0007669"/>
    <property type="project" value="TreeGrafter"/>
</dbReference>
<sequence length="483" mass="55203">MTALGQSFRTQPKYTERVIQFGEGNFLRAFVDWQLDILNEKNGLDAGIVIVRPIDTNQPSLNEQDSLYTTVVRGIDDNGETVSHNRVITSVTREVQIYKEFEEYLKLAHNPDLRFIFSNTTEAGIVWNGDCQYNDQPQVSFPAKLTRLLHERFVTFEGAADKGLVVIPCELIDYNGDKLFELIKKHAQEWKLEESFTAWLETACTFCSTLVDRIVTGYPRNEIAELEAQLGYEDKFLVTAEYFHLFVIQGPAWLAEELKLEGSELNIKLVDDIRPYKERKVAILNGAHTAMVPVAMLQGIETVGNAMSSEFVNGYVRDLIEQEVIPSLDLPKEELETFANAVYDRFSNPFIAHRLQDISLNSMSKFKTRLLPQMIGYSDKFGQLPKRIVFSMAALMALYRGEFKDMTFPLNDDGYILEFFEANKGLYESEQGLEELAQKFLGMSHHWDRDLNEIPELTSTLAQYLNLIIHGEFNPESILAVLK</sequence>
<proteinExistence type="predicted"/>
<dbReference type="SUPFAM" id="SSF51735">
    <property type="entry name" value="NAD(P)-binding Rossmann-fold domains"/>
    <property type="match status" value="1"/>
</dbReference>
<evidence type="ECO:0000313" key="6">
    <source>
        <dbReference type="Proteomes" id="UP000196573"/>
    </source>
</evidence>
<keyword evidence="6" id="KW-1185">Reference proteome</keyword>
<dbReference type="GO" id="GO:0009026">
    <property type="term" value="F:tagaturonate reductase activity"/>
    <property type="evidence" value="ECO:0007669"/>
    <property type="project" value="UniProtKB-EC"/>
</dbReference>
<evidence type="ECO:0000259" key="3">
    <source>
        <dbReference type="Pfam" id="PF01232"/>
    </source>
</evidence>
<dbReference type="InterPro" id="IPR013131">
    <property type="entry name" value="Mannitol_DH_N"/>
</dbReference>
<evidence type="ECO:0000256" key="2">
    <source>
        <dbReference type="ARBA" id="ARBA00023027"/>
    </source>
</evidence>
<dbReference type="PANTHER" id="PTHR30524">
    <property type="entry name" value="MANNITOL-1-PHOSPHATE 5-DEHYDROGENASE"/>
    <property type="match status" value="1"/>
</dbReference>
<protein>
    <submittedName>
        <fullName evidence="5">Altronate oxidoreductase</fullName>
        <ecNumber evidence="5">1.1.1.58</ecNumber>
    </submittedName>
</protein>
<dbReference type="Proteomes" id="UP000196573">
    <property type="component" value="Unassembled WGS sequence"/>
</dbReference>
<dbReference type="NCBIfam" id="NF002969">
    <property type="entry name" value="PRK03643.1"/>
    <property type="match status" value="1"/>
</dbReference>
<dbReference type="GO" id="GO:0005829">
    <property type="term" value="C:cytosol"/>
    <property type="evidence" value="ECO:0007669"/>
    <property type="project" value="TreeGrafter"/>
</dbReference>
<dbReference type="Gene3D" id="3.40.50.720">
    <property type="entry name" value="NAD(P)-binding Rossmann-like Domain"/>
    <property type="match status" value="1"/>
</dbReference>
<dbReference type="Pfam" id="PF08125">
    <property type="entry name" value="Mannitol_dh_C"/>
    <property type="match status" value="1"/>
</dbReference>
<dbReference type="EC" id="1.1.1.58" evidence="5"/>
<keyword evidence="2" id="KW-0520">NAD</keyword>
<evidence type="ECO:0000259" key="4">
    <source>
        <dbReference type="Pfam" id="PF08125"/>
    </source>
</evidence>
<dbReference type="OrthoDB" id="9768714at2"/>
<dbReference type="InterPro" id="IPR013328">
    <property type="entry name" value="6PGD_dom2"/>
</dbReference>
<dbReference type="EMBL" id="FWPT01000002">
    <property type="protein sequence ID" value="SMA39572.1"/>
    <property type="molecule type" value="Genomic_DNA"/>
</dbReference>
<accession>A0A1X7AGV4</accession>
<dbReference type="GO" id="GO:0008926">
    <property type="term" value="F:mannitol-1-phosphate 5-dehydrogenase activity"/>
    <property type="evidence" value="ECO:0007669"/>
    <property type="project" value="TreeGrafter"/>
</dbReference>
<dbReference type="SUPFAM" id="SSF48179">
    <property type="entry name" value="6-phosphogluconate dehydrogenase C-terminal domain-like"/>
    <property type="match status" value="1"/>
</dbReference>
<dbReference type="InterPro" id="IPR008927">
    <property type="entry name" value="6-PGluconate_DH-like_C_sf"/>
</dbReference>
<dbReference type="InterPro" id="IPR036291">
    <property type="entry name" value="NAD(P)-bd_dom_sf"/>
</dbReference>
<dbReference type="PANTHER" id="PTHR30524:SF0">
    <property type="entry name" value="ALTRONATE OXIDOREDUCTASE-RELATED"/>
    <property type="match status" value="1"/>
</dbReference>
<name>A0A1X7AGV4_9GAMM</name>
<dbReference type="InterPro" id="IPR013118">
    <property type="entry name" value="Mannitol_DH_C"/>
</dbReference>
<dbReference type="Gene3D" id="1.10.1040.10">
    <property type="entry name" value="N-(1-d-carboxylethyl)-l-norvaline Dehydrogenase, domain 2"/>
    <property type="match status" value="1"/>
</dbReference>
<dbReference type="AlphaFoldDB" id="A0A1X7AGV4"/>
<evidence type="ECO:0000313" key="5">
    <source>
        <dbReference type="EMBL" id="SMA39572.1"/>
    </source>
</evidence>
<reference evidence="5 6" key="1">
    <citation type="submission" date="2017-03" db="EMBL/GenBank/DDBJ databases">
        <authorList>
            <person name="Afonso C.L."/>
            <person name="Miller P.J."/>
            <person name="Scott M.A."/>
            <person name="Spackman E."/>
            <person name="Goraichik I."/>
            <person name="Dimitrov K.M."/>
            <person name="Suarez D.L."/>
            <person name="Swayne D.E."/>
        </authorList>
    </citation>
    <scope>NUCLEOTIDE SEQUENCE [LARGE SCALE GENOMIC DNA]</scope>
    <source>
        <strain evidence="5">SB41UT1</strain>
    </source>
</reference>
<dbReference type="Pfam" id="PF01232">
    <property type="entry name" value="Mannitol_dh"/>
    <property type="match status" value="1"/>
</dbReference>
<dbReference type="RefSeq" id="WP_087107609.1">
    <property type="nucleotide sequence ID" value="NZ_CBCSCN010000001.1"/>
</dbReference>
<dbReference type="GO" id="GO:0019592">
    <property type="term" value="P:mannitol catabolic process"/>
    <property type="evidence" value="ECO:0007669"/>
    <property type="project" value="TreeGrafter"/>
</dbReference>